<name>A0A3N0GMY4_9ACTN</name>
<accession>A0A3N0GMY4</accession>
<evidence type="ECO:0000313" key="3">
    <source>
        <dbReference type="EMBL" id="RNM13807.1"/>
    </source>
</evidence>
<dbReference type="GO" id="GO:0008168">
    <property type="term" value="F:methyltransferase activity"/>
    <property type="evidence" value="ECO:0007669"/>
    <property type="project" value="UniProtKB-KW"/>
</dbReference>
<keyword evidence="3" id="KW-0489">Methyltransferase</keyword>
<evidence type="ECO:0000313" key="4">
    <source>
        <dbReference type="Proteomes" id="UP000279994"/>
    </source>
</evidence>
<dbReference type="InterPro" id="IPR029063">
    <property type="entry name" value="SAM-dependent_MTases_sf"/>
</dbReference>
<dbReference type="OrthoDB" id="4484556at2"/>
<dbReference type="GO" id="GO:0032259">
    <property type="term" value="P:methylation"/>
    <property type="evidence" value="ECO:0007669"/>
    <property type="project" value="UniProtKB-KW"/>
</dbReference>
<evidence type="ECO:0000256" key="1">
    <source>
        <dbReference type="ARBA" id="ARBA00022679"/>
    </source>
</evidence>
<dbReference type="PANTHER" id="PTHR43861:SF3">
    <property type="entry name" value="PUTATIVE (AFU_ORTHOLOGUE AFUA_2G14390)-RELATED"/>
    <property type="match status" value="1"/>
</dbReference>
<dbReference type="SUPFAM" id="SSF53335">
    <property type="entry name" value="S-adenosyl-L-methionine-dependent methyltransferases"/>
    <property type="match status" value="1"/>
</dbReference>
<dbReference type="EMBL" id="RJSF01000040">
    <property type="protein sequence ID" value="RNM13807.1"/>
    <property type="molecule type" value="Genomic_DNA"/>
</dbReference>
<feature type="region of interest" description="Disordered" evidence="2">
    <location>
        <begin position="1"/>
        <end position="20"/>
    </location>
</feature>
<dbReference type="Proteomes" id="UP000279994">
    <property type="component" value="Unassembled WGS sequence"/>
</dbReference>
<evidence type="ECO:0000256" key="2">
    <source>
        <dbReference type="SAM" id="MobiDB-lite"/>
    </source>
</evidence>
<dbReference type="CDD" id="cd02440">
    <property type="entry name" value="AdoMet_MTases"/>
    <property type="match status" value="1"/>
</dbReference>
<keyword evidence="4" id="KW-1185">Reference proteome</keyword>
<dbReference type="PANTHER" id="PTHR43861">
    <property type="entry name" value="TRANS-ACONITATE 2-METHYLTRANSFERASE-RELATED"/>
    <property type="match status" value="1"/>
</dbReference>
<dbReference type="AlphaFoldDB" id="A0A3N0GMY4"/>
<sequence length="212" mass="23442">MSGVTETPGPRPDGRDTAGSEYAERLRTRGDARWKRLLDVQRPYRWNLRRLELGRVLDIGCGVGRNLHGLAPGSVGVDHNEVAVAMARDAGLSAYTTEEFDGSDLDRPGAFDAILLAHVLEHVSAEVADEILDRYLPCVRDGGRVVLITPQEVGYRSDPTHVRFVDLETMRSHVVRLGLTVERAYSFPFPRPVGKVFTYNEFVLVASKPASA</sequence>
<organism evidence="3 4">
    <name type="scientific">Nocardioides pocheonensis</name>
    <dbReference type="NCBI Taxonomy" id="661485"/>
    <lineage>
        <taxon>Bacteria</taxon>
        <taxon>Bacillati</taxon>
        <taxon>Actinomycetota</taxon>
        <taxon>Actinomycetes</taxon>
        <taxon>Propionibacteriales</taxon>
        <taxon>Nocardioidaceae</taxon>
        <taxon>Nocardioides</taxon>
    </lineage>
</organism>
<keyword evidence="1 3" id="KW-0808">Transferase</keyword>
<dbReference type="Gene3D" id="3.40.50.150">
    <property type="entry name" value="Vaccinia Virus protein VP39"/>
    <property type="match status" value="1"/>
</dbReference>
<gene>
    <name evidence="3" type="ORF">EFL26_12620</name>
</gene>
<comment type="caution">
    <text evidence="3">The sequence shown here is derived from an EMBL/GenBank/DDBJ whole genome shotgun (WGS) entry which is preliminary data.</text>
</comment>
<protein>
    <submittedName>
        <fullName evidence="3">Class I SAM-dependent methyltransferase</fullName>
    </submittedName>
</protein>
<proteinExistence type="predicted"/>
<reference evidence="3 4" key="1">
    <citation type="submission" date="2018-11" db="EMBL/GenBank/DDBJ databases">
        <authorList>
            <person name="Li F."/>
        </authorList>
    </citation>
    <scope>NUCLEOTIDE SEQUENCE [LARGE SCALE GENOMIC DNA]</scope>
    <source>
        <strain evidence="3 4">Gsoil 818</strain>
    </source>
</reference>
<dbReference type="Pfam" id="PF13489">
    <property type="entry name" value="Methyltransf_23"/>
    <property type="match status" value="1"/>
</dbReference>